<keyword evidence="1" id="KW-0614">Plasmid</keyword>
<accession>A0A0C5BF06</accession>
<dbReference type="AlphaFoldDB" id="A0A0C5BF06"/>
<organism evidence="1">
    <name type="scientific">Burkholderia pseudomallei</name>
    <name type="common">Pseudomonas pseudomallei</name>
    <dbReference type="NCBI Taxonomy" id="28450"/>
    <lineage>
        <taxon>Bacteria</taxon>
        <taxon>Pseudomonadati</taxon>
        <taxon>Pseudomonadota</taxon>
        <taxon>Betaproteobacteria</taxon>
        <taxon>Burkholderiales</taxon>
        <taxon>Burkholderiaceae</taxon>
        <taxon>Burkholderia</taxon>
        <taxon>pseudomallei group</taxon>
    </lineage>
</organism>
<geneLocation type="plasmid" evidence="1">
    <name>pBPSE01</name>
</geneLocation>
<dbReference type="EMBL" id="KF418775">
    <property type="protein sequence ID" value="AJL34988.1"/>
    <property type="molecule type" value="Genomic_DNA"/>
</dbReference>
<protein>
    <submittedName>
        <fullName evidence="1">Uncharacterized protein</fullName>
    </submittedName>
</protein>
<evidence type="ECO:0000313" key="1">
    <source>
        <dbReference type="EMBL" id="AJL34988.1"/>
    </source>
</evidence>
<proteinExistence type="predicted"/>
<reference evidence="1" key="1">
    <citation type="submission" date="2013-07" db="EMBL/GenBank/DDBJ databases">
        <title>Complete sequence of a native Burkholderia pseudomallei plasmid.</title>
        <authorList>
            <person name="Stone J.K."/>
            <person name="Bollig M.C."/>
            <person name="Gibbons H.S."/>
            <person name="Mayo M."/>
            <person name="Currie B.J."/>
            <person name="Keim P."/>
            <person name="Tuanyok A."/>
        </authorList>
    </citation>
    <scope>NUCLEOTIDE SEQUENCE</scope>
    <source>
        <strain evidence="1">MSHR1950</strain>
        <plasmid evidence="1">pBPSE01</plasmid>
    </source>
</reference>
<name>A0A0C5BF06_BURPE</name>
<gene>
    <name evidence="1" type="ORF">pBPS105</name>
</gene>
<sequence>MSGVRPSIGDSSSSAVQLYSYLWPEYQPFSCSRAGNRTYMRCQTTTEKDKSHRGNASQFFVAGELCRRGYAAVVTLGNTPNTDVLCSDRAGTKFVHIQVKTFVPGTQTCSVGLKAERAFGPNFFWVLAGIPLVGSTESFRYFVVPSADMASNVAATHATWLETPGKGGKAHRDNPVRAVCIPPHTRPYHWSVDGYEDRWELIDAVLAGDRMISVSGA</sequence>